<dbReference type="STRING" id="272942.RCAP_rcc01918"/>
<evidence type="ECO:0000313" key="3">
    <source>
        <dbReference type="EMBL" id="ADE85663.1"/>
    </source>
</evidence>
<feature type="region of interest" description="Disordered" evidence="1">
    <location>
        <begin position="1"/>
        <end position="20"/>
    </location>
</feature>
<reference key="1">
    <citation type="submission" date="2008-12" db="EMBL/GenBank/DDBJ databases">
        <title>Complete genome sequence of Rhodobacter capsulatus SB1003.</title>
        <authorList>
            <person name="Strnad H."/>
            <person name="Lapidus A."/>
            <person name="Vlcek C."/>
            <person name="Ulbrich P."/>
            <person name="Paces J."/>
            <person name="Maltsev N."/>
            <person name="Kumar V."/>
            <person name="Kogan Y."/>
            <person name="Milgram A."/>
            <person name="Rebrekov D."/>
            <person name="Mazur M."/>
            <person name="Cox R."/>
            <person name="Kyrpides N."/>
            <person name="Kolar M."/>
            <person name="Sachova J."/>
            <person name="Ridl J."/>
            <person name="Ivanova N."/>
            <person name="Kapatral V."/>
            <person name="Los T."/>
            <person name="Lykidis A."/>
            <person name="Mikhailova N."/>
            <person name="Reznik G."/>
            <person name="Vasieva O."/>
            <person name="Fonstein M."/>
            <person name="Paces V."/>
            <person name="Haselkorn R."/>
        </authorList>
    </citation>
    <scope>NUCLEOTIDE SEQUENCE</scope>
    <source>
        <strain>SB1003</strain>
    </source>
</reference>
<feature type="transmembrane region" description="Helical" evidence="2">
    <location>
        <begin position="24"/>
        <end position="48"/>
    </location>
</feature>
<dbReference type="EMBL" id="CP001312">
    <property type="protein sequence ID" value="ADE85663.1"/>
    <property type="molecule type" value="Genomic_DNA"/>
</dbReference>
<proteinExistence type="predicted"/>
<feature type="compositionally biased region" description="Pro residues" evidence="1">
    <location>
        <begin position="8"/>
        <end position="20"/>
    </location>
</feature>
<dbReference type="AlphaFoldDB" id="D5AUM4"/>
<reference evidence="3 4" key="2">
    <citation type="journal article" date="2010" name="J. Bacteriol.">
        <title>Complete genome sequence of the photosynthetic purple nonsulfur bacterium Rhodobacter capsulatus SB 1003.</title>
        <authorList>
            <person name="Strnad H."/>
            <person name="Lapidus A."/>
            <person name="Paces J."/>
            <person name="Ulbrich P."/>
            <person name="Vlcek C."/>
            <person name="Paces V."/>
            <person name="Haselkorn R."/>
        </authorList>
    </citation>
    <scope>NUCLEOTIDE SEQUENCE [LARGE SCALE GENOMIC DNA]</scope>
    <source>
        <strain evidence="4">ATCC BAA-309 / NBRC 16581 / SB1003</strain>
    </source>
</reference>
<organism evidence="3 4">
    <name type="scientific">Rhodobacter capsulatus (strain ATCC BAA-309 / NBRC 16581 / SB1003)</name>
    <dbReference type="NCBI Taxonomy" id="272942"/>
    <lineage>
        <taxon>Bacteria</taxon>
        <taxon>Pseudomonadati</taxon>
        <taxon>Pseudomonadota</taxon>
        <taxon>Alphaproteobacteria</taxon>
        <taxon>Rhodobacterales</taxon>
        <taxon>Rhodobacter group</taxon>
        <taxon>Rhodobacter</taxon>
    </lineage>
</organism>
<dbReference type="RefSeq" id="WP_013067642.1">
    <property type="nucleotide sequence ID" value="NC_014034.1"/>
</dbReference>
<dbReference type="HOGENOM" id="CLU_3084147_0_0_5"/>
<sequence>MTRKHRSPTPPRNTPEIPAPRPTLWAALGVAAALSLLWLLGLGLWRLIGAWI</sequence>
<accession>D5AUM4</accession>
<dbReference type="Proteomes" id="UP000002361">
    <property type="component" value="Chromosome"/>
</dbReference>
<keyword evidence="4" id="KW-1185">Reference proteome</keyword>
<dbReference type="KEGG" id="rcp:RCAP_rcc01918"/>
<evidence type="ECO:0000313" key="4">
    <source>
        <dbReference type="Proteomes" id="UP000002361"/>
    </source>
</evidence>
<protein>
    <submittedName>
        <fullName evidence="3">Uncharacterized protein</fullName>
    </submittedName>
</protein>
<name>D5AUM4_RHOCB</name>
<evidence type="ECO:0000256" key="1">
    <source>
        <dbReference type="SAM" id="MobiDB-lite"/>
    </source>
</evidence>
<keyword evidence="2" id="KW-1133">Transmembrane helix</keyword>
<dbReference type="GeneID" id="66724805"/>
<keyword evidence="2" id="KW-0472">Membrane</keyword>
<evidence type="ECO:0000256" key="2">
    <source>
        <dbReference type="SAM" id="Phobius"/>
    </source>
</evidence>
<gene>
    <name evidence="3" type="ordered locus">RCAP_rcc01918</name>
</gene>
<keyword evidence="2" id="KW-0812">Transmembrane</keyword>